<name>A0A219ARK8_METCM</name>
<dbReference type="GeneID" id="33936404"/>
<proteinExistence type="predicted"/>
<reference evidence="1 2" key="1">
    <citation type="journal article" date="2016" name="PLoS Pathog.">
        <title>Biosynthesis of antibiotic leucinostatins in bio-control fungus Purpureocillium lilacinum and their inhibition on phytophthora revealed by genome mining.</title>
        <authorList>
            <person name="Wang G."/>
            <person name="Liu Z."/>
            <person name="Lin R."/>
            <person name="Li E."/>
            <person name="Mao Z."/>
            <person name="Ling J."/>
            <person name="Yang Y."/>
            <person name="Yin W.B."/>
            <person name="Xie B."/>
        </authorList>
    </citation>
    <scope>NUCLEOTIDE SEQUENCE [LARGE SCALE GENOMIC DNA]</scope>
    <source>
        <strain evidence="1">170</strain>
    </source>
</reference>
<dbReference type="AlphaFoldDB" id="A0A219ARK8"/>
<dbReference type="RefSeq" id="XP_022285840.1">
    <property type="nucleotide sequence ID" value="XM_022429143.1"/>
</dbReference>
<comment type="caution">
    <text evidence="1">The sequence shown here is derived from an EMBL/GenBank/DDBJ whole genome shotgun (WGS) entry which is preliminary data.</text>
</comment>
<organism evidence="1 2">
    <name type="scientific">Pochonia chlamydosporia 170</name>
    <dbReference type="NCBI Taxonomy" id="1380566"/>
    <lineage>
        <taxon>Eukaryota</taxon>
        <taxon>Fungi</taxon>
        <taxon>Dikarya</taxon>
        <taxon>Ascomycota</taxon>
        <taxon>Pezizomycotina</taxon>
        <taxon>Sordariomycetes</taxon>
        <taxon>Hypocreomycetidae</taxon>
        <taxon>Hypocreales</taxon>
        <taxon>Clavicipitaceae</taxon>
        <taxon>Pochonia</taxon>
    </lineage>
</organism>
<keyword evidence="2" id="KW-1185">Reference proteome</keyword>
<gene>
    <name evidence="1" type="ORF">VFPPC_17433</name>
</gene>
<dbReference type="OrthoDB" id="89349at2759"/>
<sequence>MAQIYGEIVAFFGLIQFHSDSIGYWHTLDSMAQFGSVYAGLLLESSRHAHGFKLLIWYLARYSTARTQFTVCADQYL</sequence>
<dbReference type="Proteomes" id="UP000078397">
    <property type="component" value="Unassembled WGS sequence"/>
</dbReference>
<dbReference type="EMBL" id="LSBJ02000001">
    <property type="protein sequence ID" value="OWT43418.1"/>
    <property type="molecule type" value="Genomic_DNA"/>
</dbReference>
<protein>
    <submittedName>
        <fullName evidence="1">Uncharacterized protein</fullName>
    </submittedName>
</protein>
<evidence type="ECO:0000313" key="2">
    <source>
        <dbReference type="Proteomes" id="UP000078397"/>
    </source>
</evidence>
<dbReference type="KEGG" id="pchm:VFPPC_17433"/>
<evidence type="ECO:0000313" key="1">
    <source>
        <dbReference type="EMBL" id="OWT43418.1"/>
    </source>
</evidence>
<accession>A0A219ARK8</accession>